<dbReference type="Gene3D" id="3.40.50.2300">
    <property type="match status" value="1"/>
</dbReference>
<dbReference type="Gene3D" id="3.30.565.10">
    <property type="entry name" value="Histidine kinase-like ATPase, C-terminal domain"/>
    <property type="match status" value="1"/>
</dbReference>
<dbReference type="Proteomes" id="UP000067626">
    <property type="component" value="Chromosome"/>
</dbReference>
<feature type="region of interest" description="Disordered" evidence="6">
    <location>
        <begin position="1"/>
        <end position="63"/>
    </location>
</feature>
<dbReference type="OrthoDB" id="5510877at2"/>
<comment type="catalytic activity">
    <reaction evidence="1">
        <text>ATP + protein L-histidine = ADP + protein N-phospho-L-histidine.</text>
        <dbReference type="EC" id="2.7.13.3"/>
    </reaction>
</comment>
<feature type="modified residue" description="4-aspartylphosphate" evidence="5">
    <location>
        <position position="372"/>
    </location>
</feature>
<dbReference type="GO" id="GO:0005886">
    <property type="term" value="C:plasma membrane"/>
    <property type="evidence" value="ECO:0007669"/>
    <property type="project" value="TreeGrafter"/>
</dbReference>
<dbReference type="InterPro" id="IPR011006">
    <property type="entry name" value="CheY-like_superfamily"/>
</dbReference>
<proteinExistence type="predicted"/>
<feature type="compositionally biased region" description="Low complexity" evidence="6">
    <location>
        <begin position="46"/>
        <end position="63"/>
    </location>
</feature>
<feature type="domain" description="Response regulatory" evidence="8">
    <location>
        <begin position="323"/>
        <end position="431"/>
    </location>
</feature>
<dbReference type="PROSITE" id="PS50109">
    <property type="entry name" value="HIS_KIN"/>
    <property type="match status" value="1"/>
</dbReference>
<feature type="domain" description="Histidine kinase" evidence="7">
    <location>
        <begin position="73"/>
        <end position="287"/>
    </location>
</feature>
<dbReference type="CDD" id="cd00075">
    <property type="entry name" value="HATPase"/>
    <property type="match status" value="1"/>
</dbReference>
<evidence type="ECO:0000259" key="8">
    <source>
        <dbReference type="PROSITE" id="PS50110"/>
    </source>
</evidence>
<evidence type="ECO:0000256" key="4">
    <source>
        <dbReference type="ARBA" id="ARBA00022777"/>
    </source>
</evidence>
<dbReference type="Pfam" id="PF02518">
    <property type="entry name" value="HATPase_c"/>
    <property type="match status" value="1"/>
</dbReference>
<evidence type="ECO:0000256" key="1">
    <source>
        <dbReference type="ARBA" id="ARBA00000085"/>
    </source>
</evidence>
<dbReference type="InterPro" id="IPR003594">
    <property type="entry name" value="HATPase_dom"/>
</dbReference>
<gene>
    <name evidence="9" type="ORF">CMC5_008010</name>
</gene>
<protein>
    <recommendedName>
        <fullName evidence="2">histidine kinase</fullName>
        <ecNumber evidence="2">2.7.13.3</ecNumber>
    </recommendedName>
</protein>
<accession>A0A0K1E733</accession>
<dbReference type="InterPro" id="IPR004358">
    <property type="entry name" value="Sig_transdc_His_kin-like_C"/>
</dbReference>
<evidence type="ECO:0000256" key="2">
    <source>
        <dbReference type="ARBA" id="ARBA00012438"/>
    </source>
</evidence>
<dbReference type="STRING" id="52.CMC5_008010"/>
<evidence type="ECO:0000256" key="3">
    <source>
        <dbReference type="ARBA" id="ARBA00022679"/>
    </source>
</evidence>
<dbReference type="SUPFAM" id="SSF55874">
    <property type="entry name" value="ATPase domain of HSP90 chaperone/DNA topoisomerase II/histidine kinase"/>
    <property type="match status" value="1"/>
</dbReference>
<keyword evidence="4 9" id="KW-0418">Kinase</keyword>
<organism evidence="9 10">
    <name type="scientific">Chondromyces crocatus</name>
    <dbReference type="NCBI Taxonomy" id="52"/>
    <lineage>
        <taxon>Bacteria</taxon>
        <taxon>Pseudomonadati</taxon>
        <taxon>Myxococcota</taxon>
        <taxon>Polyangia</taxon>
        <taxon>Polyangiales</taxon>
        <taxon>Polyangiaceae</taxon>
        <taxon>Chondromyces</taxon>
    </lineage>
</organism>
<dbReference type="PROSITE" id="PS50110">
    <property type="entry name" value="RESPONSE_REGULATORY"/>
    <property type="match status" value="1"/>
</dbReference>
<dbReference type="SMART" id="SM00448">
    <property type="entry name" value="REC"/>
    <property type="match status" value="1"/>
</dbReference>
<dbReference type="PRINTS" id="PR00344">
    <property type="entry name" value="BCTRLSENSOR"/>
</dbReference>
<keyword evidence="5" id="KW-0597">Phosphoprotein</keyword>
<evidence type="ECO:0000259" key="7">
    <source>
        <dbReference type="PROSITE" id="PS50109"/>
    </source>
</evidence>
<dbReference type="InterPro" id="IPR001789">
    <property type="entry name" value="Sig_transdc_resp-reg_receiver"/>
</dbReference>
<evidence type="ECO:0000256" key="6">
    <source>
        <dbReference type="SAM" id="MobiDB-lite"/>
    </source>
</evidence>
<name>A0A0K1E733_CHOCO</name>
<dbReference type="GO" id="GO:0000155">
    <property type="term" value="F:phosphorelay sensor kinase activity"/>
    <property type="evidence" value="ECO:0007669"/>
    <property type="project" value="TreeGrafter"/>
</dbReference>
<dbReference type="GO" id="GO:0009927">
    <property type="term" value="F:histidine phosphotransfer kinase activity"/>
    <property type="evidence" value="ECO:0007669"/>
    <property type="project" value="TreeGrafter"/>
</dbReference>
<dbReference type="SUPFAM" id="SSF52172">
    <property type="entry name" value="CheY-like"/>
    <property type="match status" value="1"/>
</dbReference>
<keyword evidence="10" id="KW-1185">Reference proteome</keyword>
<dbReference type="EMBL" id="CP012159">
    <property type="protein sequence ID" value="AKT36681.1"/>
    <property type="molecule type" value="Genomic_DNA"/>
</dbReference>
<dbReference type="CDD" id="cd00156">
    <property type="entry name" value="REC"/>
    <property type="match status" value="1"/>
</dbReference>
<dbReference type="AlphaFoldDB" id="A0A0K1E733"/>
<evidence type="ECO:0000313" key="10">
    <source>
        <dbReference type="Proteomes" id="UP000067626"/>
    </source>
</evidence>
<dbReference type="InterPro" id="IPR005467">
    <property type="entry name" value="His_kinase_dom"/>
</dbReference>
<keyword evidence="3" id="KW-0808">Transferase</keyword>
<sequence>MELTLYRFPLPCPTRPPGHKLRYPSGTERDRLRGVAHPTRGGKTQSSPGDSASSGTPSSGVGPVFPLEHDLAGTLHEVSNALTVILGWVERARSARGEELSRALDLVAARARDARRIVRRSIGAAGSPYDTAESPLSIVHEPLRPLRIILEDAVTSLDPEACRAETKVLVRSDAEVASLSVLHERPLLQILVNLLLNAISVSPRGGVVEITAERDDTDVIFSVIDEGPGVPPERRASLLRAGITTRAGGAGIGLRYSAALAEASGGRLTLGSSERGARFDLQWPIFTSGQTEPIPESGDAPLRTPPPASGALRPAGKVLGGARILLVEDDEAVVDLLDTALSARGARIVCVRRMSELHGALDTGPFDAVLLDLSPIEEDVPGAIAAVQRSSPEARLVVMSGTGGLVDLPDGCSAWVRKPFEVGEIVTALVT</sequence>
<evidence type="ECO:0000313" key="9">
    <source>
        <dbReference type="EMBL" id="AKT36681.1"/>
    </source>
</evidence>
<reference evidence="9 10" key="1">
    <citation type="submission" date="2015-07" db="EMBL/GenBank/DDBJ databases">
        <title>Genome analysis of myxobacterium Chondromyces crocatus Cm c5 reveals a high potential for natural compound synthesis and the genetic basis for the loss of fruiting body formation.</title>
        <authorList>
            <person name="Zaburannyi N."/>
            <person name="Bunk B."/>
            <person name="Maier J."/>
            <person name="Overmann J."/>
            <person name="Mueller R."/>
        </authorList>
    </citation>
    <scope>NUCLEOTIDE SEQUENCE [LARGE SCALE GENOMIC DNA]</scope>
    <source>
        <strain evidence="9 10">Cm c5</strain>
    </source>
</reference>
<dbReference type="PANTHER" id="PTHR43047">
    <property type="entry name" value="TWO-COMPONENT HISTIDINE PROTEIN KINASE"/>
    <property type="match status" value="1"/>
</dbReference>
<dbReference type="InterPro" id="IPR036890">
    <property type="entry name" value="HATPase_C_sf"/>
</dbReference>
<dbReference type="KEGG" id="ccro:CMC5_008010"/>
<dbReference type="SMART" id="SM00387">
    <property type="entry name" value="HATPase_c"/>
    <property type="match status" value="1"/>
</dbReference>
<dbReference type="EC" id="2.7.13.3" evidence="2"/>
<dbReference type="PANTHER" id="PTHR43047:SF72">
    <property type="entry name" value="OSMOSENSING HISTIDINE PROTEIN KINASE SLN1"/>
    <property type="match status" value="1"/>
</dbReference>
<evidence type="ECO:0000256" key="5">
    <source>
        <dbReference type="PROSITE-ProRule" id="PRU00169"/>
    </source>
</evidence>